<dbReference type="InterPro" id="IPR029058">
    <property type="entry name" value="AB_hydrolase_fold"/>
</dbReference>
<evidence type="ECO:0000256" key="3">
    <source>
        <dbReference type="SAM" id="SignalP"/>
    </source>
</evidence>
<dbReference type="EMBL" id="MU853603">
    <property type="protein sequence ID" value="KAK4142030.1"/>
    <property type="molecule type" value="Genomic_DNA"/>
</dbReference>
<feature type="chain" id="PRO_5042941927" evidence="3">
    <location>
        <begin position="19"/>
        <end position="238"/>
    </location>
</feature>
<evidence type="ECO:0000256" key="1">
    <source>
        <dbReference type="ARBA" id="ARBA00022801"/>
    </source>
</evidence>
<reference evidence="4" key="1">
    <citation type="journal article" date="2023" name="Mol. Phylogenet. Evol.">
        <title>Genome-scale phylogeny and comparative genomics of the fungal order Sordariales.</title>
        <authorList>
            <person name="Hensen N."/>
            <person name="Bonometti L."/>
            <person name="Westerberg I."/>
            <person name="Brannstrom I.O."/>
            <person name="Guillou S."/>
            <person name="Cros-Aarteil S."/>
            <person name="Calhoun S."/>
            <person name="Haridas S."/>
            <person name="Kuo A."/>
            <person name="Mondo S."/>
            <person name="Pangilinan J."/>
            <person name="Riley R."/>
            <person name="LaButti K."/>
            <person name="Andreopoulos B."/>
            <person name="Lipzen A."/>
            <person name="Chen C."/>
            <person name="Yan M."/>
            <person name="Daum C."/>
            <person name="Ng V."/>
            <person name="Clum A."/>
            <person name="Steindorff A."/>
            <person name="Ohm R.A."/>
            <person name="Martin F."/>
            <person name="Silar P."/>
            <person name="Natvig D.O."/>
            <person name="Lalanne C."/>
            <person name="Gautier V."/>
            <person name="Ament-Velasquez S.L."/>
            <person name="Kruys A."/>
            <person name="Hutchinson M.I."/>
            <person name="Powell A.J."/>
            <person name="Barry K."/>
            <person name="Miller A.N."/>
            <person name="Grigoriev I.V."/>
            <person name="Debuchy R."/>
            <person name="Gladieux P."/>
            <person name="Hiltunen Thoren M."/>
            <person name="Johannesson H."/>
        </authorList>
    </citation>
    <scope>NUCLEOTIDE SEQUENCE</scope>
    <source>
        <strain evidence="4">CBS 141.50</strain>
    </source>
</reference>
<dbReference type="PANTHER" id="PTHR33630:SF13">
    <property type="entry name" value="ACETYLXYLAN ESTERASE"/>
    <property type="match status" value="1"/>
</dbReference>
<keyword evidence="5" id="KW-1185">Reference proteome</keyword>
<evidence type="ECO:0000313" key="4">
    <source>
        <dbReference type="EMBL" id="KAK4142030.1"/>
    </source>
</evidence>
<dbReference type="RefSeq" id="XP_062635401.1">
    <property type="nucleotide sequence ID" value="XM_062781373.1"/>
</dbReference>
<accession>A0AAN6UZN8</accession>
<sequence length="238" mass="24019">MQPKTSFLVLSAISAASAQSADPTGCNEVQIFIAVGHGETFPGGQQSIAEQVCAGRSSCAYSNIDYPATAGGDYCQIATDAINTAVSDITDYVAGCPDAKIVLSGWSQGGWIVTDIISGGGGPGGGVAAGCTQADTAPLDPTTSPGSNVVAVAVYGDPRHTGGQTFNEGTAAATDGVWPREGDQLAAQQLWADKLRSYCAAGDPACANGQDWNAHGSYFGDYASTPAAWINSVIDGSA</sequence>
<dbReference type="Gene3D" id="3.40.50.1820">
    <property type="entry name" value="alpha/beta hydrolase"/>
    <property type="match status" value="1"/>
</dbReference>
<feature type="signal peptide" evidence="3">
    <location>
        <begin position="1"/>
        <end position="18"/>
    </location>
</feature>
<name>A0AAN6UZN8_9PEZI</name>
<dbReference type="SUPFAM" id="SSF53474">
    <property type="entry name" value="alpha/beta-Hydrolases"/>
    <property type="match status" value="1"/>
</dbReference>
<comment type="caution">
    <text evidence="4">The sequence shown here is derived from an EMBL/GenBank/DDBJ whole genome shotgun (WGS) entry which is preliminary data.</text>
</comment>
<protein>
    <submittedName>
        <fullName evidence="4">Alpha/Beta hydrolase protein</fullName>
    </submittedName>
</protein>
<reference evidence="4" key="2">
    <citation type="submission" date="2023-05" db="EMBL/GenBank/DDBJ databases">
        <authorList>
            <consortium name="Lawrence Berkeley National Laboratory"/>
            <person name="Steindorff A."/>
            <person name="Hensen N."/>
            <person name="Bonometti L."/>
            <person name="Westerberg I."/>
            <person name="Brannstrom I.O."/>
            <person name="Guillou S."/>
            <person name="Cros-Aarteil S."/>
            <person name="Calhoun S."/>
            <person name="Haridas S."/>
            <person name="Kuo A."/>
            <person name="Mondo S."/>
            <person name="Pangilinan J."/>
            <person name="Riley R."/>
            <person name="Labutti K."/>
            <person name="Andreopoulos B."/>
            <person name="Lipzen A."/>
            <person name="Chen C."/>
            <person name="Yanf M."/>
            <person name="Daum C."/>
            <person name="Ng V."/>
            <person name="Clum A."/>
            <person name="Ohm R."/>
            <person name="Martin F."/>
            <person name="Silar P."/>
            <person name="Natvig D."/>
            <person name="Lalanne C."/>
            <person name="Gautier V."/>
            <person name="Ament-Velasquez S.L."/>
            <person name="Kruys A."/>
            <person name="Hutchinson M.I."/>
            <person name="Powell A.J."/>
            <person name="Barry K."/>
            <person name="Miller A.N."/>
            <person name="Grigoriev I.V."/>
            <person name="Debuchy R."/>
            <person name="Gladieux P."/>
            <person name="Thoren M.H."/>
            <person name="Johannesson H."/>
        </authorList>
    </citation>
    <scope>NUCLEOTIDE SEQUENCE</scope>
    <source>
        <strain evidence="4">CBS 141.50</strain>
    </source>
</reference>
<dbReference type="Pfam" id="PF01083">
    <property type="entry name" value="Cutinase"/>
    <property type="match status" value="1"/>
</dbReference>
<gene>
    <name evidence="4" type="ORF">C8A04DRAFT_30434</name>
</gene>
<dbReference type="Proteomes" id="UP001302676">
    <property type="component" value="Unassembled WGS sequence"/>
</dbReference>
<organism evidence="4 5">
    <name type="scientific">Dichotomopilus funicola</name>
    <dbReference type="NCBI Taxonomy" id="1934379"/>
    <lineage>
        <taxon>Eukaryota</taxon>
        <taxon>Fungi</taxon>
        <taxon>Dikarya</taxon>
        <taxon>Ascomycota</taxon>
        <taxon>Pezizomycotina</taxon>
        <taxon>Sordariomycetes</taxon>
        <taxon>Sordariomycetidae</taxon>
        <taxon>Sordariales</taxon>
        <taxon>Chaetomiaceae</taxon>
        <taxon>Dichotomopilus</taxon>
    </lineage>
</organism>
<evidence type="ECO:0000313" key="5">
    <source>
        <dbReference type="Proteomes" id="UP001302676"/>
    </source>
</evidence>
<keyword evidence="3" id="KW-0732">Signal</keyword>
<dbReference type="InterPro" id="IPR000675">
    <property type="entry name" value="Cutinase/axe"/>
</dbReference>
<dbReference type="AlphaFoldDB" id="A0AAN6UZN8"/>
<keyword evidence="1 4" id="KW-0378">Hydrolase</keyword>
<dbReference type="GO" id="GO:0052689">
    <property type="term" value="F:carboxylic ester hydrolase activity"/>
    <property type="evidence" value="ECO:0007669"/>
    <property type="project" value="UniProtKB-ARBA"/>
</dbReference>
<dbReference type="GeneID" id="87817986"/>
<dbReference type="SMART" id="SM01110">
    <property type="entry name" value="Cutinase"/>
    <property type="match status" value="1"/>
</dbReference>
<evidence type="ECO:0000256" key="2">
    <source>
        <dbReference type="ARBA" id="ARBA00023157"/>
    </source>
</evidence>
<proteinExistence type="predicted"/>
<dbReference type="PANTHER" id="PTHR33630">
    <property type="entry name" value="CUTINASE RV1984C-RELATED-RELATED"/>
    <property type="match status" value="1"/>
</dbReference>
<keyword evidence="2" id="KW-1015">Disulfide bond</keyword>